<name>A0A1N7H3X5_9RHOB</name>
<protein>
    <recommendedName>
        <fullName evidence="4">Transglycosylase associated protein</fullName>
    </recommendedName>
</protein>
<organism evidence="2 3">
    <name type="scientific">Roseovarius nanhaiticus</name>
    <dbReference type="NCBI Taxonomy" id="573024"/>
    <lineage>
        <taxon>Bacteria</taxon>
        <taxon>Pseudomonadati</taxon>
        <taxon>Pseudomonadota</taxon>
        <taxon>Alphaproteobacteria</taxon>
        <taxon>Rhodobacterales</taxon>
        <taxon>Roseobacteraceae</taxon>
        <taxon>Roseovarius</taxon>
    </lineage>
</organism>
<feature type="transmembrane region" description="Helical" evidence="1">
    <location>
        <begin position="33"/>
        <end position="51"/>
    </location>
</feature>
<feature type="transmembrane region" description="Helical" evidence="1">
    <location>
        <begin position="57"/>
        <end position="81"/>
    </location>
</feature>
<evidence type="ECO:0000313" key="3">
    <source>
        <dbReference type="Proteomes" id="UP000186019"/>
    </source>
</evidence>
<dbReference type="Proteomes" id="UP000186019">
    <property type="component" value="Unassembled WGS sequence"/>
</dbReference>
<keyword evidence="3" id="KW-1185">Reference proteome</keyword>
<keyword evidence="1" id="KW-1133">Transmembrane helix</keyword>
<keyword evidence="1" id="KW-0472">Membrane</keyword>
<dbReference type="RefSeq" id="WP_076534367.1">
    <property type="nucleotide sequence ID" value="NZ_FOAC01000003.1"/>
</dbReference>
<proteinExistence type="predicted"/>
<dbReference type="STRING" id="573024.SAMN05216208_2867"/>
<accession>A0A1N7H3X5</accession>
<reference evidence="2 3" key="1">
    <citation type="submission" date="2017-01" db="EMBL/GenBank/DDBJ databases">
        <authorList>
            <person name="Mah S.A."/>
            <person name="Swanson W.J."/>
            <person name="Moy G.W."/>
            <person name="Vacquier V.D."/>
        </authorList>
    </citation>
    <scope>NUCLEOTIDE SEQUENCE [LARGE SCALE GENOMIC DNA]</scope>
    <source>
        <strain evidence="2 3">DSM 29590</strain>
    </source>
</reference>
<keyword evidence="1" id="KW-0812">Transmembrane</keyword>
<gene>
    <name evidence="2" type="ORF">SAMN05421666_2452</name>
</gene>
<evidence type="ECO:0008006" key="4">
    <source>
        <dbReference type="Google" id="ProtNLM"/>
    </source>
</evidence>
<evidence type="ECO:0000256" key="1">
    <source>
        <dbReference type="SAM" id="Phobius"/>
    </source>
</evidence>
<sequence>MEMLAAMMAGAVGGIVVRTLMRRVPGRWPPTTLGILGGLGAWWALGAIGPGEAAGPIILWHVVAGAVAGGAVVAILTLLLSRAAKGGKARKSTK</sequence>
<evidence type="ECO:0000313" key="2">
    <source>
        <dbReference type="EMBL" id="SIS19542.1"/>
    </source>
</evidence>
<dbReference type="EMBL" id="FTNV01000002">
    <property type="protein sequence ID" value="SIS19542.1"/>
    <property type="molecule type" value="Genomic_DNA"/>
</dbReference>
<dbReference type="AlphaFoldDB" id="A0A1N7H3X5"/>